<dbReference type="Pfam" id="PF03795">
    <property type="entry name" value="YCII"/>
    <property type="match status" value="1"/>
</dbReference>
<evidence type="ECO:0000256" key="1">
    <source>
        <dbReference type="ARBA" id="ARBA00007689"/>
    </source>
</evidence>
<evidence type="ECO:0000259" key="2">
    <source>
        <dbReference type="Pfam" id="PF03795"/>
    </source>
</evidence>
<proteinExistence type="inferred from homology"/>
<evidence type="ECO:0000313" key="3">
    <source>
        <dbReference type="EMBL" id="APZ52582.1"/>
    </source>
</evidence>
<dbReference type="KEGG" id="paby:Ga0080574_TMP2248"/>
<accession>A0A1P8UT63</accession>
<dbReference type="PANTHER" id="PTHR37828">
    <property type="entry name" value="GSR2449 PROTEIN"/>
    <property type="match status" value="1"/>
</dbReference>
<evidence type="ECO:0000313" key="4">
    <source>
        <dbReference type="Proteomes" id="UP000187059"/>
    </source>
</evidence>
<dbReference type="AlphaFoldDB" id="A0A1P8UT63"/>
<dbReference type="InterPro" id="IPR011008">
    <property type="entry name" value="Dimeric_a/b-barrel"/>
</dbReference>
<sequence length="99" mass="10621">MSLIPEGHSLFVIDITYAVPFEQIEPVLAPHMDFVKKGYAEGHFLMSGPKNPRSGGVVIAMGTSKAEIEALMAQDPFALEGVVTMEITEFSASNRGPGL</sequence>
<dbReference type="SUPFAM" id="SSF54909">
    <property type="entry name" value="Dimeric alpha+beta barrel"/>
    <property type="match status" value="1"/>
</dbReference>
<comment type="similarity">
    <text evidence="1">Belongs to the YciI family.</text>
</comment>
<dbReference type="InterPro" id="IPR005545">
    <property type="entry name" value="YCII"/>
</dbReference>
<keyword evidence="4" id="KW-1185">Reference proteome</keyword>
<name>A0A1P8UT63_9RHOB</name>
<protein>
    <recommendedName>
        <fullName evidence="2">YCII-related domain-containing protein</fullName>
    </recommendedName>
</protein>
<dbReference type="RefSeq" id="WP_076698964.1">
    <property type="nucleotide sequence ID" value="NZ_CP015093.1"/>
</dbReference>
<dbReference type="EMBL" id="CP015093">
    <property type="protein sequence ID" value="APZ52582.1"/>
    <property type="molecule type" value="Genomic_DNA"/>
</dbReference>
<dbReference type="STRING" id="1250539.Ga0080574_TMP2248"/>
<dbReference type="PANTHER" id="PTHR37828:SF1">
    <property type="entry name" value="YCII-RELATED DOMAIN-CONTAINING PROTEIN"/>
    <property type="match status" value="1"/>
</dbReference>
<organism evidence="3 4">
    <name type="scientific">Salipiger abyssi</name>
    <dbReference type="NCBI Taxonomy" id="1250539"/>
    <lineage>
        <taxon>Bacteria</taxon>
        <taxon>Pseudomonadati</taxon>
        <taxon>Pseudomonadota</taxon>
        <taxon>Alphaproteobacteria</taxon>
        <taxon>Rhodobacterales</taxon>
        <taxon>Roseobacteraceae</taxon>
        <taxon>Salipiger</taxon>
    </lineage>
</organism>
<dbReference type="OrthoDB" id="9814407at2"/>
<gene>
    <name evidence="3" type="ORF">Ga0080574_TMP2248</name>
</gene>
<dbReference type="Proteomes" id="UP000187059">
    <property type="component" value="Chromosome"/>
</dbReference>
<dbReference type="Gene3D" id="3.30.70.1060">
    <property type="entry name" value="Dimeric alpha+beta barrel"/>
    <property type="match status" value="1"/>
</dbReference>
<reference evidence="3 4" key="1">
    <citation type="submission" date="2016-04" db="EMBL/GenBank/DDBJ databases">
        <title>Deep-sea bacteria in the southern Pacific.</title>
        <authorList>
            <person name="Tang K."/>
        </authorList>
    </citation>
    <scope>NUCLEOTIDE SEQUENCE [LARGE SCALE GENOMIC DNA]</scope>
    <source>
        <strain evidence="3 4">JLT2014</strain>
    </source>
</reference>
<feature type="domain" description="YCII-related" evidence="2">
    <location>
        <begin position="22"/>
        <end position="90"/>
    </location>
</feature>